<dbReference type="InterPro" id="IPR006685">
    <property type="entry name" value="MscS_channel_2nd"/>
</dbReference>
<dbReference type="Gene3D" id="1.10.287.1260">
    <property type="match status" value="1"/>
</dbReference>
<feature type="transmembrane region" description="Helical" evidence="7">
    <location>
        <begin position="135"/>
        <end position="153"/>
    </location>
</feature>
<feature type="domain" description="Mechanosensitive ion channel MscS C-terminal" evidence="9">
    <location>
        <begin position="252"/>
        <end position="337"/>
    </location>
</feature>
<dbReference type="InterPro" id="IPR049278">
    <property type="entry name" value="MS_channel_C"/>
</dbReference>
<comment type="subcellular location">
    <subcellularLocation>
        <location evidence="1">Cell membrane</location>
        <topology evidence="1">Multi-pass membrane protein</topology>
    </subcellularLocation>
</comment>
<evidence type="ECO:0000256" key="1">
    <source>
        <dbReference type="ARBA" id="ARBA00004651"/>
    </source>
</evidence>
<dbReference type="Proteomes" id="UP000772618">
    <property type="component" value="Unassembled WGS sequence"/>
</dbReference>
<keyword evidence="5 7" id="KW-1133">Transmembrane helix</keyword>
<feature type="transmembrane region" description="Helical" evidence="7">
    <location>
        <begin position="159"/>
        <end position="177"/>
    </location>
</feature>
<accession>A0ABS5VMR2</accession>
<reference evidence="11 12" key="1">
    <citation type="submission" date="2021-05" db="EMBL/GenBank/DDBJ databases">
        <title>A Polyphasic approach of four new species of the genus Ohtaekwangia: Ohtaekwangia histidinii sp. nov., Ohtaekwangia cretensis sp. nov., Ohtaekwangia indiensis sp. nov., Ohtaekwangia reichenbachii sp. nov. from diverse environment.</title>
        <authorList>
            <person name="Octaviana S."/>
        </authorList>
    </citation>
    <scope>NUCLEOTIDE SEQUENCE [LARGE SCALE GENOMIC DNA]</scope>
    <source>
        <strain evidence="11 12">PWU20</strain>
    </source>
</reference>
<keyword evidence="6 7" id="KW-0472">Membrane</keyword>
<sequence length="365" mass="41604">MNSILEQVYFHNSVRDYLVALATILLGSLILAIIRNVVLKQLKIWAEHTPGTNDDIVIRSIGRFGFAALQYAIIYWGISTLQLSHKAERVVEVVISVVITFFIVRLFSKLILLFLNNRIRKQERGEEKIKQLGGLMLIINMIIWILGIVFLIDNLGGDVTAIVTGLGIGGIAIALAAQNILGDLFNYFVIFFDRPFEVGDFIIVDDKLGTVEYIGIKTTRIRSLSGEQLIMGNSNLTTARIHNYKRMATRRIVFTIDVEYGTPLDTLKEISVLLKSIVLEQKNVTFDRAHFAVYKDWSLRYEVVYIVGSPDFNIYMDIQQAINFRIYEEFTKRKINFAFPTQTSVFKNPDDFKRELEGISDGSTR</sequence>
<dbReference type="SUPFAM" id="SSF82861">
    <property type="entry name" value="Mechanosensitive channel protein MscS (YggB), transmembrane region"/>
    <property type="match status" value="1"/>
</dbReference>
<evidence type="ECO:0000313" key="12">
    <source>
        <dbReference type="Proteomes" id="UP000772618"/>
    </source>
</evidence>
<evidence type="ECO:0000256" key="2">
    <source>
        <dbReference type="ARBA" id="ARBA00008017"/>
    </source>
</evidence>
<feature type="domain" description="Mechanosensitive ion channel MscS" evidence="8">
    <location>
        <begin position="179"/>
        <end position="246"/>
    </location>
</feature>
<dbReference type="SUPFAM" id="SSF82689">
    <property type="entry name" value="Mechanosensitive channel protein MscS (YggB), C-terminal domain"/>
    <property type="match status" value="1"/>
</dbReference>
<evidence type="ECO:0000256" key="6">
    <source>
        <dbReference type="ARBA" id="ARBA00023136"/>
    </source>
</evidence>
<dbReference type="InterPro" id="IPR010920">
    <property type="entry name" value="LSM_dom_sf"/>
</dbReference>
<dbReference type="Pfam" id="PF00924">
    <property type="entry name" value="MS_channel_2nd"/>
    <property type="match status" value="1"/>
</dbReference>
<evidence type="ECO:0000256" key="4">
    <source>
        <dbReference type="ARBA" id="ARBA00022692"/>
    </source>
</evidence>
<comment type="caution">
    <text evidence="11">The sequence shown here is derived from an EMBL/GenBank/DDBJ whole genome shotgun (WGS) entry which is preliminary data.</text>
</comment>
<dbReference type="SUPFAM" id="SSF50182">
    <property type="entry name" value="Sm-like ribonucleoproteins"/>
    <property type="match status" value="1"/>
</dbReference>
<feature type="domain" description="Mechanosensitive ion channel transmembrane helices 2/3" evidence="10">
    <location>
        <begin position="138"/>
        <end position="178"/>
    </location>
</feature>
<dbReference type="EMBL" id="JAHESD010000008">
    <property type="protein sequence ID" value="MBT1702738.1"/>
    <property type="molecule type" value="Genomic_DNA"/>
</dbReference>
<protein>
    <submittedName>
        <fullName evidence="11">Mechanosensitive ion channel family protein</fullName>
    </submittedName>
</protein>
<keyword evidence="4 7" id="KW-0812">Transmembrane</keyword>
<evidence type="ECO:0000259" key="8">
    <source>
        <dbReference type="Pfam" id="PF00924"/>
    </source>
</evidence>
<feature type="transmembrane region" description="Helical" evidence="7">
    <location>
        <begin position="17"/>
        <end position="39"/>
    </location>
</feature>
<name>A0ABS5VMR2_9BACT</name>
<organism evidence="11 12">
    <name type="scientific">Chryseosolibacter indicus</name>
    <dbReference type="NCBI Taxonomy" id="2782351"/>
    <lineage>
        <taxon>Bacteria</taxon>
        <taxon>Pseudomonadati</taxon>
        <taxon>Bacteroidota</taxon>
        <taxon>Cytophagia</taxon>
        <taxon>Cytophagales</taxon>
        <taxon>Chryseotaleaceae</taxon>
        <taxon>Chryseosolibacter</taxon>
    </lineage>
</organism>
<feature type="transmembrane region" description="Helical" evidence="7">
    <location>
        <begin position="60"/>
        <end position="78"/>
    </location>
</feature>
<gene>
    <name evidence="11" type="ORF">KK060_05570</name>
</gene>
<evidence type="ECO:0000256" key="7">
    <source>
        <dbReference type="SAM" id="Phobius"/>
    </source>
</evidence>
<dbReference type="InterPro" id="IPR011066">
    <property type="entry name" value="MscS_channel_C_sf"/>
</dbReference>
<dbReference type="Gene3D" id="3.30.70.100">
    <property type="match status" value="1"/>
</dbReference>
<dbReference type="InterPro" id="IPR023408">
    <property type="entry name" value="MscS_beta-dom_sf"/>
</dbReference>
<dbReference type="Pfam" id="PF21082">
    <property type="entry name" value="MS_channel_3rd"/>
    <property type="match status" value="1"/>
</dbReference>
<dbReference type="Pfam" id="PF21088">
    <property type="entry name" value="MS_channel_1st"/>
    <property type="match status" value="1"/>
</dbReference>
<proteinExistence type="inferred from homology"/>
<dbReference type="InterPro" id="IPR049142">
    <property type="entry name" value="MS_channel_1st"/>
</dbReference>
<dbReference type="InterPro" id="IPR011014">
    <property type="entry name" value="MscS_channel_TM-2"/>
</dbReference>
<comment type="similarity">
    <text evidence="2">Belongs to the MscS (TC 1.A.23) family.</text>
</comment>
<keyword evidence="12" id="KW-1185">Reference proteome</keyword>
<feature type="transmembrane region" description="Helical" evidence="7">
    <location>
        <begin position="90"/>
        <end position="115"/>
    </location>
</feature>
<evidence type="ECO:0000313" key="11">
    <source>
        <dbReference type="EMBL" id="MBT1702738.1"/>
    </source>
</evidence>
<evidence type="ECO:0000259" key="10">
    <source>
        <dbReference type="Pfam" id="PF21088"/>
    </source>
</evidence>
<dbReference type="PANTHER" id="PTHR30566">
    <property type="entry name" value="YNAI-RELATED MECHANOSENSITIVE ION CHANNEL"/>
    <property type="match status" value="1"/>
</dbReference>
<dbReference type="RefSeq" id="WP_254152704.1">
    <property type="nucleotide sequence ID" value="NZ_JAHESD010000008.1"/>
</dbReference>
<dbReference type="Gene3D" id="2.30.30.60">
    <property type="match status" value="1"/>
</dbReference>
<evidence type="ECO:0000256" key="3">
    <source>
        <dbReference type="ARBA" id="ARBA00022475"/>
    </source>
</evidence>
<keyword evidence="3" id="KW-1003">Cell membrane</keyword>
<dbReference type="PANTHER" id="PTHR30566:SF25">
    <property type="entry name" value="INNER MEMBRANE PROTEIN"/>
    <property type="match status" value="1"/>
</dbReference>
<evidence type="ECO:0000256" key="5">
    <source>
        <dbReference type="ARBA" id="ARBA00022989"/>
    </source>
</evidence>
<evidence type="ECO:0000259" key="9">
    <source>
        <dbReference type="Pfam" id="PF21082"/>
    </source>
</evidence>